<dbReference type="Proteomes" id="UP000000492">
    <property type="component" value="Chromosome"/>
</dbReference>
<dbReference type="EMBL" id="CP002857">
    <property type="protein sequence ID" value="AEI09029.1"/>
    <property type="molecule type" value="Genomic_DNA"/>
</dbReference>
<proteinExistence type="predicted"/>
<evidence type="ECO:0000313" key="3">
    <source>
        <dbReference type="Proteomes" id="UP000000492"/>
    </source>
</evidence>
<protein>
    <submittedName>
        <fullName evidence="2">Uncharacterized protein</fullName>
    </submittedName>
</protein>
<name>F8DZD5_CORRG</name>
<organism evidence="2 3">
    <name type="scientific">Corynebacterium resistens (strain DSM 45100 / JCM 12819 / GTC 2026 / SICGH 158)</name>
    <dbReference type="NCBI Taxonomy" id="662755"/>
    <lineage>
        <taxon>Bacteria</taxon>
        <taxon>Bacillati</taxon>
        <taxon>Actinomycetota</taxon>
        <taxon>Actinomycetes</taxon>
        <taxon>Mycobacteriales</taxon>
        <taxon>Corynebacteriaceae</taxon>
        <taxon>Corynebacterium</taxon>
    </lineage>
</organism>
<reference evidence="2 3" key="1">
    <citation type="journal article" date="2012" name="BMC Genomics">
        <title>Complete genome sequence, lifestyle, and multi-drug resistance of the human pathogen Corynebacterium resistens DSM 45100 isolated from blood samples of a leukemia patient.</title>
        <authorList>
            <person name="Schroder J."/>
            <person name="Maus I."/>
            <person name="Meyer K."/>
            <person name="Wordemann S."/>
            <person name="Blom J."/>
            <person name="Jaenicke S."/>
            <person name="Schneider J."/>
            <person name="Trost E."/>
            <person name="Tauch A."/>
        </authorList>
    </citation>
    <scope>NUCLEOTIDE SEQUENCE [LARGE SCALE GENOMIC DNA]</scope>
    <source>
        <strain evidence="3">DSM 45100 / JCM 12819 / CCUG 50093 / GTC 2026 / SICGH 158</strain>
    </source>
</reference>
<dbReference type="RefSeq" id="WP_013888049.1">
    <property type="nucleotide sequence ID" value="NC_015673.1"/>
</dbReference>
<dbReference type="OrthoDB" id="4428023at2"/>
<evidence type="ECO:0000313" key="2">
    <source>
        <dbReference type="EMBL" id="AEI09029.1"/>
    </source>
</evidence>
<keyword evidence="3" id="KW-1185">Reference proteome</keyword>
<sequence length="65" mass="7163">MDAFWGWLFNAPVWIQTPLVILFLVILSGAVAAGIIKVMRVIIPPSVAENEMIDNSDSSQQPHSQ</sequence>
<keyword evidence="1" id="KW-1133">Transmembrane helix</keyword>
<gene>
    <name evidence="2" type="ordered locus">CRES_0672</name>
</gene>
<keyword evidence="1" id="KW-0472">Membrane</keyword>
<dbReference type="STRING" id="662755.CRES_0672"/>
<keyword evidence="1" id="KW-0812">Transmembrane</keyword>
<evidence type="ECO:0000256" key="1">
    <source>
        <dbReference type="SAM" id="Phobius"/>
    </source>
</evidence>
<dbReference type="HOGENOM" id="CLU_2842382_0_0_11"/>
<feature type="transmembrane region" description="Helical" evidence="1">
    <location>
        <begin position="13"/>
        <end position="36"/>
    </location>
</feature>
<accession>F8DZD5</accession>
<dbReference type="KEGG" id="crd:CRES_0672"/>
<dbReference type="AlphaFoldDB" id="F8DZD5"/>